<dbReference type="PRINTS" id="PR00032">
    <property type="entry name" value="HTHARAC"/>
</dbReference>
<dbReference type="Gene3D" id="1.10.10.60">
    <property type="entry name" value="Homeodomain-like"/>
    <property type="match status" value="2"/>
</dbReference>
<dbReference type="InterPro" id="IPR020449">
    <property type="entry name" value="Tscrpt_reg_AraC-type_HTH"/>
</dbReference>
<dbReference type="SUPFAM" id="SSF46689">
    <property type="entry name" value="Homeodomain-like"/>
    <property type="match status" value="2"/>
</dbReference>
<dbReference type="PANTHER" id="PTHR46796:SF13">
    <property type="entry name" value="HTH-TYPE TRANSCRIPTIONAL ACTIVATOR RHAS"/>
    <property type="match status" value="1"/>
</dbReference>
<name>A0A848KYJ2_9ACTN</name>
<dbReference type="InterPro" id="IPR018060">
    <property type="entry name" value="HTH_AraC"/>
</dbReference>
<evidence type="ECO:0000313" key="7">
    <source>
        <dbReference type="Proteomes" id="UP000550729"/>
    </source>
</evidence>
<protein>
    <submittedName>
        <fullName evidence="6">AraC family transcriptional regulator</fullName>
    </submittedName>
</protein>
<dbReference type="Pfam" id="PF12833">
    <property type="entry name" value="HTH_18"/>
    <property type="match status" value="1"/>
</dbReference>
<dbReference type="SMART" id="SM00342">
    <property type="entry name" value="HTH_ARAC"/>
    <property type="match status" value="1"/>
</dbReference>
<reference evidence="6 7" key="1">
    <citation type="submission" date="2020-04" db="EMBL/GenBank/DDBJ databases">
        <title>Gordonia sp. nov. TBRC 11910.</title>
        <authorList>
            <person name="Suriyachadkun C."/>
        </authorList>
    </citation>
    <scope>NUCLEOTIDE SEQUENCE [LARGE SCALE GENOMIC DNA]</scope>
    <source>
        <strain evidence="6 7">TBRC 11910</strain>
    </source>
</reference>
<dbReference type="AlphaFoldDB" id="A0A848KYJ2"/>
<evidence type="ECO:0000259" key="5">
    <source>
        <dbReference type="PROSITE" id="PS01124"/>
    </source>
</evidence>
<dbReference type="GO" id="GO:0043565">
    <property type="term" value="F:sequence-specific DNA binding"/>
    <property type="evidence" value="ECO:0007669"/>
    <property type="project" value="InterPro"/>
</dbReference>
<gene>
    <name evidence="6" type="ORF">HH308_08635</name>
</gene>
<accession>A0A848KYJ2</accession>
<proteinExistence type="predicted"/>
<keyword evidence="7" id="KW-1185">Reference proteome</keyword>
<keyword evidence="1" id="KW-0805">Transcription regulation</keyword>
<dbReference type="InterPro" id="IPR050204">
    <property type="entry name" value="AraC_XylS_family_regulators"/>
</dbReference>
<evidence type="ECO:0000256" key="1">
    <source>
        <dbReference type="ARBA" id="ARBA00023015"/>
    </source>
</evidence>
<dbReference type="Pfam" id="PF12852">
    <property type="entry name" value="Cupin_6"/>
    <property type="match status" value="1"/>
</dbReference>
<keyword evidence="3" id="KW-0804">Transcription</keyword>
<dbReference type="InterPro" id="IPR032783">
    <property type="entry name" value="AraC_lig"/>
</dbReference>
<feature type="domain" description="HTH araC/xylS-type" evidence="5">
    <location>
        <begin position="209"/>
        <end position="307"/>
    </location>
</feature>
<dbReference type="GO" id="GO:0003700">
    <property type="term" value="F:DNA-binding transcription factor activity"/>
    <property type="evidence" value="ECO:0007669"/>
    <property type="project" value="InterPro"/>
</dbReference>
<evidence type="ECO:0000256" key="2">
    <source>
        <dbReference type="ARBA" id="ARBA00023125"/>
    </source>
</evidence>
<dbReference type="InterPro" id="IPR009057">
    <property type="entry name" value="Homeodomain-like_sf"/>
</dbReference>
<sequence length="315" mass="33519">MTENPRDIADPPDLLVDDRSDVLSDTIRAVALRGVAASRWAPPLPFRVTIFAGGPVVHLAEAPIVIAGAGVPDVEMAAGDLCLLARGVQHQVVSPGAAGRARPLGAGDRYGVSPAAAAWVTGSYRATDVGAGLLDELPPIVVVRAAAGHEWQPLAAQLLVAEIEPHRPGASVMIGRILDLLLIHALREWSSSTKTGSGPLAAALDAQLAPALEVIHREPGKPWSVDDLARLTQQSRSSFAARFRAKVGLSPAAYLIERRLMVAAEKLRNTSAPSSQIAHAVGYDSEAAFSRAFRRQYGQPPRDYRNSVLRTDDER</sequence>
<dbReference type="EMBL" id="JABBNB010000007">
    <property type="protein sequence ID" value="NMO01281.1"/>
    <property type="molecule type" value="Genomic_DNA"/>
</dbReference>
<feature type="region of interest" description="Disordered" evidence="4">
    <location>
        <begin position="296"/>
        <end position="315"/>
    </location>
</feature>
<dbReference type="Proteomes" id="UP000550729">
    <property type="component" value="Unassembled WGS sequence"/>
</dbReference>
<comment type="caution">
    <text evidence="6">The sequence shown here is derived from an EMBL/GenBank/DDBJ whole genome shotgun (WGS) entry which is preliminary data.</text>
</comment>
<dbReference type="PROSITE" id="PS01124">
    <property type="entry name" value="HTH_ARAC_FAMILY_2"/>
    <property type="match status" value="1"/>
</dbReference>
<evidence type="ECO:0000313" key="6">
    <source>
        <dbReference type="EMBL" id="NMO01281.1"/>
    </source>
</evidence>
<dbReference type="PANTHER" id="PTHR46796">
    <property type="entry name" value="HTH-TYPE TRANSCRIPTIONAL ACTIVATOR RHAS-RELATED"/>
    <property type="match status" value="1"/>
</dbReference>
<evidence type="ECO:0000256" key="3">
    <source>
        <dbReference type="ARBA" id="ARBA00023163"/>
    </source>
</evidence>
<feature type="compositionally biased region" description="Basic and acidic residues" evidence="4">
    <location>
        <begin position="302"/>
        <end position="315"/>
    </location>
</feature>
<organism evidence="6 7">
    <name type="scientific">Gordonia asplenii</name>
    <dbReference type="NCBI Taxonomy" id="2725283"/>
    <lineage>
        <taxon>Bacteria</taxon>
        <taxon>Bacillati</taxon>
        <taxon>Actinomycetota</taxon>
        <taxon>Actinomycetes</taxon>
        <taxon>Mycobacteriales</taxon>
        <taxon>Gordoniaceae</taxon>
        <taxon>Gordonia</taxon>
    </lineage>
</organism>
<dbReference type="RefSeq" id="WP_170193785.1">
    <property type="nucleotide sequence ID" value="NZ_JABBNB010000007.1"/>
</dbReference>
<keyword evidence="2" id="KW-0238">DNA-binding</keyword>
<evidence type="ECO:0000256" key="4">
    <source>
        <dbReference type="SAM" id="MobiDB-lite"/>
    </source>
</evidence>